<proteinExistence type="predicted"/>
<keyword evidence="3" id="KW-1185">Reference proteome</keyword>
<evidence type="ECO:0000313" key="4">
    <source>
        <dbReference type="Proteomes" id="UP000254040"/>
    </source>
</evidence>
<reference evidence="1 3" key="1">
    <citation type="submission" date="2015-11" db="EMBL/GenBank/DDBJ databases">
        <title>Genomic analysis of 38 Legionella species identifies large and diverse effector repertoires.</title>
        <authorList>
            <person name="Burstein D."/>
            <person name="Amaro F."/>
            <person name="Zusman T."/>
            <person name="Lifshitz Z."/>
            <person name="Cohen O."/>
            <person name="Gilbert J.A."/>
            <person name="Pupko T."/>
            <person name="Shuman H.A."/>
            <person name="Segal G."/>
        </authorList>
    </citation>
    <scope>NUCLEOTIDE SEQUENCE [LARGE SCALE GENOMIC DNA]</scope>
    <source>
        <strain evidence="1 3">ATCC 43877</strain>
    </source>
</reference>
<evidence type="ECO:0000313" key="2">
    <source>
        <dbReference type="EMBL" id="STX63907.1"/>
    </source>
</evidence>
<dbReference type="AlphaFoldDB" id="A0A378K0R0"/>
<reference evidence="2 4" key="2">
    <citation type="submission" date="2018-06" db="EMBL/GenBank/DDBJ databases">
        <authorList>
            <consortium name="Pathogen Informatics"/>
            <person name="Doyle S."/>
        </authorList>
    </citation>
    <scope>NUCLEOTIDE SEQUENCE [LARGE SCALE GENOMIC DNA]</scope>
    <source>
        <strain evidence="2 4">NCTC12239</strain>
    </source>
</reference>
<name>A0A378K0R0_9GAMM</name>
<sequence>MSKNGPKHIKEYRVFSTTYSTGALLSLGMNFKLHGLSFKLLYCLLSWMNVGYLIA</sequence>
<dbReference type="Proteomes" id="UP000254040">
    <property type="component" value="Unassembled WGS sequence"/>
</dbReference>
<evidence type="ECO:0000313" key="1">
    <source>
        <dbReference type="EMBL" id="KTD34848.1"/>
    </source>
</evidence>
<dbReference type="RefSeq" id="WP_155824906.1">
    <property type="nucleotide sequence ID" value="NZ_CAAAJG010000010.1"/>
</dbReference>
<gene>
    <name evidence="1" type="ORF">Lmor_1381</name>
    <name evidence="2" type="ORF">NCTC12239_02861</name>
</gene>
<accession>A0A378K0R0</accession>
<dbReference type="STRING" id="39962.Lmor_1381"/>
<dbReference type="EMBL" id="LNYN01000019">
    <property type="protein sequence ID" value="KTD34848.1"/>
    <property type="molecule type" value="Genomic_DNA"/>
</dbReference>
<organism evidence="2 4">
    <name type="scientific">Legionella moravica</name>
    <dbReference type="NCBI Taxonomy" id="39962"/>
    <lineage>
        <taxon>Bacteria</taxon>
        <taxon>Pseudomonadati</taxon>
        <taxon>Pseudomonadota</taxon>
        <taxon>Gammaproteobacteria</taxon>
        <taxon>Legionellales</taxon>
        <taxon>Legionellaceae</taxon>
        <taxon>Legionella</taxon>
    </lineage>
</organism>
<dbReference type="EMBL" id="UGOG01000001">
    <property type="protein sequence ID" value="STX63907.1"/>
    <property type="molecule type" value="Genomic_DNA"/>
</dbReference>
<dbReference type="Proteomes" id="UP000054985">
    <property type="component" value="Unassembled WGS sequence"/>
</dbReference>
<evidence type="ECO:0000313" key="3">
    <source>
        <dbReference type="Proteomes" id="UP000054985"/>
    </source>
</evidence>
<protein>
    <submittedName>
        <fullName evidence="2">Uncharacterized protein</fullName>
    </submittedName>
</protein>